<dbReference type="Pfam" id="PF01022">
    <property type="entry name" value="HTH_5"/>
    <property type="match status" value="1"/>
</dbReference>
<dbReference type="PANTHER" id="PTHR43132:SF8">
    <property type="entry name" value="HTH-TYPE TRANSCRIPTIONAL REGULATOR KMTR"/>
    <property type="match status" value="1"/>
</dbReference>
<dbReference type="PRINTS" id="PR00778">
    <property type="entry name" value="HTHARSR"/>
</dbReference>
<evidence type="ECO:0000256" key="2">
    <source>
        <dbReference type="ARBA" id="ARBA00023125"/>
    </source>
</evidence>
<dbReference type="Gene3D" id="1.10.10.10">
    <property type="entry name" value="Winged helix-like DNA-binding domain superfamily/Winged helix DNA-binding domain"/>
    <property type="match status" value="1"/>
</dbReference>
<evidence type="ECO:0000256" key="1">
    <source>
        <dbReference type="ARBA" id="ARBA00023015"/>
    </source>
</evidence>
<proteinExistence type="predicted"/>
<dbReference type="NCBIfam" id="NF033788">
    <property type="entry name" value="HTH_metalloreg"/>
    <property type="match status" value="1"/>
</dbReference>
<keyword evidence="2" id="KW-0238">DNA-binding</keyword>
<dbReference type="RefSeq" id="WP_380248813.1">
    <property type="nucleotide sequence ID" value="NZ_JBHUII010000001.1"/>
</dbReference>
<dbReference type="InterPro" id="IPR036390">
    <property type="entry name" value="WH_DNA-bd_sf"/>
</dbReference>
<evidence type="ECO:0000313" key="6">
    <source>
        <dbReference type="Proteomes" id="UP001597294"/>
    </source>
</evidence>
<keyword evidence="1" id="KW-0805">Transcription regulation</keyword>
<evidence type="ECO:0000256" key="3">
    <source>
        <dbReference type="ARBA" id="ARBA00023163"/>
    </source>
</evidence>
<sequence>MKETSHKGCKLGQPPISASLPAAETGLSNMVKPKADCCFGLPNLGDTGLVNLSVIFRTLGDEGRLRLCLCCFERPCSVNELSETTGQSQSLTSHNLRQLRDARVLISRKDGRRVLYELADDHIRHVIADMAHHVLEEHC</sequence>
<evidence type="ECO:0000313" key="5">
    <source>
        <dbReference type="EMBL" id="MFD2204839.1"/>
    </source>
</evidence>
<gene>
    <name evidence="5" type="ORF">ACFSKO_04430</name>
</gene>
<keyword evidence="6" id="KW-1185">Reference proteome</keyword>
<name>A0ABW5BJ27_9PROT</name>
<dbReference type="PANTHER" id="PTHR43132">
    <property type="entry name" value="ARSENICAL RESISTANCE OPERON REPRESSOR ARSR-RELATED"/>
    <property type="match status" value="1"/>
</dbReference>
<comment type="caution">
    <text evidence="5">The sequence shown here is derived from an EMBL/GenBank/DDBJ whole genome shotgun (WGS) entry which is preliminary data.</text>
</comment>
<dbReference type="InterPro" id="IPR051011">
    <property type="entry name" value="Metal_resp_trans_reg"/>
</dbReference>
<protein>
    <submittedName>
        <fullName evidence="5">ArsR/SmtB family transcription factor</fullName>
    </submittedName>
</protein>
<dbReference type="CDD" id="cd00090">
    <property type="entry name" value="HTH_ARSR"/>
    <property type="match status" value="1"/>
</dbReference>
<dbReference type="EMBL" id="JBHUII010000001">
    <property type="protein sequence ID" value="MFD2204839.1"/>
    <property type="molecule type" value="Genomic_DNA"/>
</dbReference>
<dbReference type="PROSITE" id="PS50987">
    <property type="entry name" value="HTH_ARSR_2"/>
    <property type="match status" value="1"/>
</dbReference>
<feature type="domain" description="HTH arsR-type" evidence="4">
    <location>
        <begin position="44"/>
        <end position="138"/>
    </location>
</feature>
<dbReference type="InterPro" id="IPR036388">
    <property type="entry name" value="WH-like_DNA-bd_sf"/>
</dbReference>
<evidence type="ECO:0000259" key="4">
    <source>
        <dbReference type="PROSITE" id="PS50987"/>
    </source>
</evidence>
<reference evidence="6" key="1">
    <citation type="journal article" date="2019" name="Int. J. Syst. Evol. Microbiol.">
        <title>The Global Catalogue of Microorganisms (GCM) 10K type strain sequencing project: providing services to taxonomists for standard genome sequencing and annotation.</title>
        <authorList>
            <consortium name="The Broad Institute Genomics Platform"/>
            <consortium name="The Broad Institute Genome Sequencing Center for Infectious Disease"/>
            <person name="Wu L."/>
            <person name="Ma J."/>
        </authorList>
    </citation>
    <scope>NUCLEOTIDE SEQUENCE [LARGE SCALE GENOMIC DNA]</scope>
    <source>
        <strain evidence="6">CGMCC 4.7192</strain>
    </source>
</reference>
<dbReference type="SUPFAM" id="SSF46785">
    <property type="entry name" value="Winged helix' DNA-binding domain"/>
    <property type="match status" value="1"/>
</dbReference>
<dbReference type="Proteomes" id="UP001597294">
    <property type="component" value="Unassembled WGS sequence"/>
</dbReference>
<keyword evidence="3" id="KW-0804">Transcription</keyword>
<dbReference type="SMART" id="SM00418">
    <property type="entry name" value="HTH_ARSR"/>
    <property type="match status" value="1"/>
</dbReference>
<dbReference type="InterPro" id="IPR011991">
    <property type="entry name" value="ArsR-like_HTH"/>
</dbReference>
<accession>A0ABW5BJ27</accession>
<organism evidence="5 6">
    <name type="scientific">Kiloniella antarctica</name>
    <dbReference type="NCBI Taxonomy" id="1550907"/>
    <lineage>
        <taxon>Bacteria</taxon>
        <taxon>Pseudomonadati</taxon>
        <taxon>Pseudomonadota</taxon>
        <taxon>Alphaproteobacteria</taxon>
        <taxon>Rhodospirillales</taxon>
        <taxon>Kiloniellaceae</taxon>
        <taxon>Kiloniella</taxon>
    </lineage>
</organism>
<dbReference type="InterPro" id="IPR001845">
    <property type="entry name" value="HTH_ArsR_DNA-bd_dom"/>
</dbReference>